<dbReference type="EMBL" id="OV651830">
    <property type="protein sequence ID" value="CAH1104945.1"/>
    <property type="molecule type" value="Genomic_DNA"/>
</dbReference>
<gene>
    <name evidence="3" type="ORF">PSYICH_LOCUS5976</name>
</gene>
<evidence type="ECO:0000259" key="2">
    <source>
        <dbReference type="Pfam" id="PF14846"/>
    </source>
</evidence>
<reference evidence="3" key="1">
    <citation type="submission" date="2022-01" db="EMBL/GenBank/DDBJ databases">
        <authorList>
            <person name="King R."/>
        </authorList>
    </citation>
    <scope>NUCLEOTIDE SEQUENCE</scope>
</reference>
<evidence type="ECO:0000256" key="1">
    <source>
        <dbReference type="SAM" id="MobiDB-lite"/>
    </source>
</evidence>
<name>A0A9P0GCM0_9CUCU</name>
<protein>
    <recommendedName>
        <fullName evidence="2">DUF4485 domain-containing protein</fullName>
    </recommendedName>
</protein>
<dbReference type="AlphaFoldDB" id="A0A9P0GCM0"/>
<evidence type="ECO:0000313" key="3">
    <source>
        <dbReference type="EMBL" id="CAH1104945.1"/>
    </source>
</evidence>
<feature type="domain" description="DUF4485" evidence="2">
    <location>
        <begin position="43"/>
        <end position="125"/>
    </location>
</feature>
<dbReference type="Pfam" id="PF14846">
    <property type="entry name" value="DUF4485"/>
    <property type="match status" value="2"/>
</dbReference>
<dbReference type="OrthoDB" id="8196012at2759"/>
<sequence>MADDVETPATEAPEEAKQGEEGLTTSKPVEESVPTLKPAQDPLNTEFLYYSSALRILGPLVTQEADRKFIIPWIRKLFRPEYHSSKLKEKRNRYLAYLCCSVLLDQAVGVFKNFPPDGALVNCNELPTPPVHTVEWELDTYWQDTVFGLPDDFQMLECSVHNSEADCANDHQLDKILDHEFQFYLYLARPYAYLIKNGSDRTRAATWFQVLCSIHGPTSCSSMKAIRNDYMMALLGYLHDLRVVGPFAELPSWKTLPSLAEAAKAAAENNPITDPTGGEANEFLMNQPFPDDGAFCYIALTGDMVVKHLNPD</sequence>
<keyword evidence="4" id="KW-1185">Reference proteome</keyword>
<accession>A0A9P0GCM0</accession>
<evidence type="ECO:0000313" key="4">
    <source>
        <dbReference type="Proteomes" id="UP001153636"/>
    </source>
</evidence>
<dbReference type="Proteomes" id="UP001153636">
    <property type="component" value="Chromosome 18"/>
</dbReference>
<feature type="region of interest" description="Disordered" evidence="1">
    <location>
        <begin position="1"/>
        <end position="38"/>
    </location>
</feature>
<dbReference type="InterPro" id="IPR027831">
    <property type="entry name" value="DUF4485"/>
</dbReference>
<feature type="domain" description="DUF4485" evidence="2">
    <location>
        <begin position="177"/>
        <end position="261"/>
    </location>
</feature>
<proteinExistence type="predicted"/>
<organism evidence="3 4">
    <name type="scientific">Psylliodes chrysocephalus</name>
    <dbReference type="NCBI Taxonomy" id="3402493"/>
    <lineage>
        <taxon>Eukaryota</taxon>
        <taxon>Metazoa</taxon>
        <taxon>Ecdysozoa</taxon>
        <taxon>Arthropoda</taxon>
        <taxon>Hexapoda</taxon>
        <taxon>Insecta</taxon>
        <taxon>Pterygota</taxon>
        <taxon>Neoptera</taxon>
        <taxon>Endopterygota</taxon>
        <taxon>Coleoptera</taxon>
        <taxon>Polyphaga</taxon>
        <taxon>Cucujiformia</taxon>
        <taxon>Chrysomeloidea</taxon>
        <taxon>Chrysomelidae</taxon>
        <taxon>Galerucinae</taxon>
        <taxon>Alticini</taxon>
        <taxon>Psylliodes</taxon>
    </lineage>
</organism>